<sequence>MIDGGTLWSEMLEFPEKLVKSFLFVHFLWLSPLILISYTYMLWQEIGVSSLAGFGALVILVPIQGYFSRMMGKCR</sequence>
<keyword evidence="1" id="KW-0472">Membrane</keyword>
<evidence type="ECO:0000313" key="3">
    <source>
        <dbReference type="WBParaSite" id="PEQ_0001405101-mRNA-1"/>
    </source>
</evidence>
<keyword evidence="2" id="KW-1185">Reference proteome</keyword>
<keyword evidence="1" id="KW-1133">Transmembrane helix</keyword>
<dbReference type="WBParaSite" id="PEQ_0001405101-mRNA-1">
    <property type="protein sequence ID" value="PEQ_0001405101-mRNA-1"/>
    <property type="gene ID" value="PEQ_0001405101"/>
</dbReference>
<feature type="transmembrane region" description="Helical" evidence="1">
    <location>
        <begin position="46"/>
        <end position="67"/>
    </location>
</feature>
<dbReference type="AlphaFoldDB" id="A0A914SJF1"/>
<organism evidence="2 3">
    <name type="scientific">Parascaris equorum</name>
    <name type="common">Equine roundworm</name>
    <dbReference type="NCBI Taxonomy" id="6256"/>
    <lineage>
        <taxon>Eukaryota</taxon>
        <taxon>Metazoa</taxon>
        <taxon>Ecdysozoa</taxon>
        <taxon>Nematoda</taxon>
        <taxon>Chromadorea</taxon>
        <taxon>Rhabditida</taxon>
        <taxon>Spirurina</taxon>
        <taxon>Ascaridomorpha</taxon>
        <taxon>Ascaridoidea</taxon>
        <taxon>Ascarididae</taxon>
        <taxon>Parascaris</taxon>
    </lineage>
</organism>
<keyword evidence="1" id="KW-0812">Transmembrane</keyword>
<accession>A0A914SJF1</accession>
<evidence type="ECO:0000313" key="2">
    <source>
        <dbReference type="Proteomes" id="UP000887564"/>
    </source>
</evidence>
<reference evidence="3" key="1">
    <citation type="submission" date="2022-11" db="UniProtKB">
        <authorList>
            <consortium name="WormBaseParasite"/>
        </authorList>
    </citation>
    <scope>IDENTIFICATION</scope>
</reference>
<protein>
    <submittedName>
        <fullName evidence="3">Uncharacterized protein</fullName>
    </submittedName>
</protein>
<proteinExistence type="predicted"/>
<dbReference type="Proteomes" id="UP000887564">
    <property type="component" value="Unplaced"/>
</dbReference>
<evidence type="ECO:0000256" key="1">
    <source>
        <dbReference type="SAM" id="Phobius"/>
    </source>
</evidence>
<name>A0A914SJF1_PAREQ</name>
<feature type="transmembrane region" description="Helical" evidence="1">
    <location>
        <begin position="21"/>
        <end position="40"/>
    </location>
</feature>